<feature type="transmembrane region" description="Helical" evidence="4">
    <location>
        <begin position="50"/>
        <end position="75"/>
    </location>
</feature>
<feature type="domain" description="Methyl-accepting transducer" evidence="5">
    <location>
        <begin position="225"/>
        <end position="461"/>
    </location>
</feature>
<dbReference type="Gene3D" id="1.10.287.950">
    <property type="entry name" value="Methyl-accepting chemotaxis protein"/>
    <property type="match status" value="1"/>
</dbReference>
<keyword evidence="4" id="KW-0812">Transmembrane</keyword>
<organism evidence="6 7">
    <name type="scientific">Ornithinibacillus salinisoli</name>
    <dbReference type="NCBI Taxonomy" id="1848459"/>
    <lineage>
        <taxon>Bacteria</taxon>
        <taxon>Bacillati</taxon>
        <taxon>Bacillota</taxon>
        <taxon>Bacilli</taxon>
        <taxon>Bacillales</taxon>
        <taxon>Bacillaceae</taxon>
        <taxon>Ornithinibacillus</taxon>
    </lineage>
</organism>
<feature type="transmembrane region" description="Helical" evidence="4">
    <location>
        <begin position="127"/>
        <end position="146"/>
    </location>
</feature>
<dbReference type="CDD" id="cd11386">
    <property type="entry name" value="MCP_signal"/>
    <property type="match status" value="1"/>
</dbReference>
<evidence type="ECO:0000256" key="1">
    <source>
        <dbReference type="ARBA" id="ARBA00023224"/>
    </source>
</evidence>
<keyword evidence="1 2" id="KW-0807">Transducer</keyword>
<comment type="caution">
    <text evidence="6">The sequence shown here is derived from an EMBL/GenBank/DDBJ whole genome shotgun (WGS) entry which is preliminary data.</text>
</comment>
<evidence type="ECO:0000313" key="7">
    <source>
        <dbReference type="Proteomes" id="UP001597383"/>
    </source>
</evidence>
<dbReference type="Pfam" id="PF00015">
    <property type="entry name" value="MCPsignal"/>
    <property type="match status" value="1"/>
</dbReference>
<gene>
    <name evidence="6" type="ORF">ACFSJF_10740</name>
</gene>
<dbReference type="SMART" id="SM00283">
    <property type="entry name" value="MA"/>
    <property type="match status" value="1"/>
</dbReference>
<feature type="transmembrane region" description="Helical" evidence="4">
    <location>
        <begin position="158"/>
        <end position="180"/>
    </location>
</feature>
<feature type="region of interest" description="Disordered" evidence="3">
    <location>
        <begin position="456"/>
        <end position="481"/>
    </location>
</feature>
<keyword evidence="4" id="KW-1133">Transmembrane helix</keyword>
<keyword evidence="4" id="KW-0472">Membrane</keyword>
<dbReference type="SUPFAM" id="SSF58104">
    <property type="entry name" value="Methyl-accepting chemotaxis protein (MCP) signaling domain"/>
    <property type="match status" value="1"/>
</dbReference>
<feature type="transmembrane region" description="Helical" evidence="4">
    <location>
        <begin position="82"/>
        <end position="100"/>
    </location>
</feature>
<reference evidence="7" key="1">
    <citation type="journal article" date="2019" name="Int. J. Syst. Evol. Microbiol.">
        <title>The Global Catalogue of Microorganisms (GCM) 10K type strain sequencing project: providing services to taxonomists for standard genome sequencing and annotation.</title>
        <authorList>
            <consortium name="The Broad Institute Genomics Platform"/>
            <consortium name="The Broad Institute Genome Sequencing Center for Infectious Disease"/>
            <person name="Wu L."/>
            <person name="Ma J."/>
        </authorList>
    </citation>
    <scope>NUCLEOTIDE SEQUENCE [LARGE SCALE GENOMIC DNA]</scope>
    <source>
        <strain evidence="7">R28</strain>
    </source>
</reference>
<feature type="transmembrane region" description="Helical" evidence="4">
    <location>
        <begin position="12"/>
        <end position="30"/>
    </location>
</feature>
<evidence type="ECO:0000313" key="6">
    <source>
        <dbReference type="EMBL" id="MFD2044744.1"/>
    </source>
</evidence>
<feature type="compositionally biased region" description="Polar residues" evidence="3">
    <location>
        <begin position="456"/>
        <end position="479"/>
    </location>
</feature>
<dbReference type="Proteomes" id="UP001597383">
    <property type="component" value="Unassembled WGS sequence"/>
</dbReference>
<dbReference type="InterPro" id="IPR004089">
    <property type="entry name" value="MCPsignal_dom"/>
</dbReference>
<evidence type="ECO:0000256" key="3">
    <source>
        <dbReference type="SAM" id="MobiDB-lite"/>
    </source>
</evidence>
<dbReference type="EMBL" id="JBHUHQ010000015">
    <property type="protein sequence ID" value="MFD2044744.1"/>
    <property type="molecule type" value="Genomic_DNA"/>
</dbReference>
<proteinExistence type="predicted"/>
<dbReference type="RefSeq" id="WP_377556020.1">
    <property type="nucleotide sequence ID" value="NZ_JBHUHQ010000015.1"/>
</dbReference>
<dbReference type="PANTHER" id="PTHR32089">
    <property type="entry name" value="METHYL-ACCEPTING CHEMOTAXIS PROTEIN MCPB"/>
    <property type="match status" value="1"/>
</dbReference>
<keyword evidence="7" id="KW-1185">Reference proteome</keyword>
<sequence length="513" mass="57226">MKKERNKLMHFMAGAVILLMVIVNILGRYFHLFDFSHGSGSFVTSYDIEASFGMAQHVLFILPIVFFVLSILLYRRNNNHRYIPYLLTLALTFASIAIISGGSGRVEFHFSIFMVVAAVGYYQKIKLLLMMTVLFAIQHIVGLLFFPELVFGVEHYMFSMFLWHAIFLVLTSSVVSWQVYSGKKIENYYQEKQQEQRKTIIEDIVERLSTTSSQILSVSDTLSSNTKESYQASGQLAASMEEVSASIEQQLEIIQDNRKVITQIDEGIKSINQTAKTVAANSTTSATEAQRGSELIEKLLLQMKEITVDVDESYTNVKELLRRSQSIEGIVEVISDIADQTNLLALNASIESARAGEYGKGFAVVADEVRKLAVQSQESSQNISKIIKQILIETNQSVKSMENVKASTTEGLDTAEKSNKVFHHISKETNEIALQVQSVSSLTDNLSSSSEKVNASMQQITEAAEQSVSGTKEGMSSSDLQHELTEGTVDVSKKLNELTSELEEVIRTLRNEV</sequence>
<name>A0ABW4W039_9BACI</name>
<accession>A0ABW4W039</accession>
<dbReference type="PROSITE" id="PS50111">
    <property type="entry name" value="CHEMOTAXIS_TRANSDUC_2"/>
    <property type="match status" value="1"/>
</dbReference>
<protein>
    <submittedName>
        <fullName evidence="6">Methyl-accepting chemotaxis protein</fullName>
    </submittedName>
</protein>
<dbReference type="PANTHER" id="PTHR32089:SF112">
    <property type="entry name" value="LYSOZYME-LIKE PROTEIN-RELATED"/>
    <property type="match status" value="1"/>
</dbReference>
<evidence type="ECO:0000259" key="5">
    <source>
        <dbReference type="PROSITE" id="PS50111"/>
    </source>
</evidence>
<evidence type="ECO:0000256" key="4">
    <source>
        <dbReference type="SAM" id="Phobius"/>
    </source>
</evidence>
<evidence type="ECO:0000256" key="2">
    <source>
        <dbReference type="PROSITE-ProRule" id="PRU00284"/>
    </source>
</evidence>